<sequence length="266" mass="29854">MLKTIESFKPSIFVCVPTVYTSILAFKSITERYDLTSLRMCISAGEALPASVWHTWKELTGLDILDTIGCTESYHTFLANRPGDIRPGSSGKPFAGYEVRVVDDDGHDVPQGDIGHLMVKGESIALFYLHQSEKSRHTFRGEWLFTGDRYYVDEDGFYWHAGRGDDMLKVGGLWVSPIEIENVIQNHPAVLECAVIGQRDQAELVKPKAFVCLREGGNTSDALRTELLQACAAALDVHKRPRWIEFVDALPRTATGKIQRFKLYES</sequence>
<dbReference type="Pfam" id="PF13193">
    <property type="entry name" value="AMP-binding_C"/>
    <property type="match status" value="1"/>
</dbReference>
<dbReference type="Pfam" id="PF00501">
    <property type="entry name" value="AMP-binding"/>
    <property type="match status" value="1"/>
</dbReference>
<dbReference type="Gene3D" id="3.30.300.30">
    <property type="match status" value="1"/>
</dbReference>
<evidence type="ECO:0000259" key="2">
    <source>
        <dbReference type="Pfam" id="PF00501"/>
    </source>
</evidence>
<dbReference type="GO" id="GO:0044550">
    <property type="term" value="P:secondary metabolite biosynthetic process"/>
    <property type="evidence" value="ECO:0007669"/>
    <property type="project" value="TreeGrafter"/>
</dbReference>
<reference evidence="4 5" key="1">
    <citation type="journal article" date="2014" name="Nature">
        <title>An environmental bacterial taxon with a large and distinct metabolic repertoire.</title>
        <authorList>
            <person name="Wilson M.C."/>
            <person name="Mori T."/>
            <person name="Ruckert C."/>
            <person name="Uria A.R."/>
            <person name="Helf M.J."/>
            <person name="Takada K."/>
            <person name="Gernert C."/>
            <person name="Steffens U.A."/>
            <person name="Heycke N."/>
            <person name="Schmitt S."/>
            <person name="Rinke C."/>
            <person name="Helfrich E.J."/>
            <person name="Brachmann A.O."/>
            <person name="Gurgui C."/>
            <person name="Wakimoto T."/>
            <person name="Kracht M."/>
            <person name="Crusemann M."/>
            <person name="Hentschel U."/>
            <person name="Abe I."/>
            <person name="Matsunaga S."/>
            <person name="Kalinowski J."/>
            <person name="Takeyama H."/>
            <person name="Piel J."/>
        </authorList>
    </citation>
    <scope>NUCLEOTIDE SEQUENCE [LARGE SCALE GENOMIC DNA]</scope>
    <source>
        <strain evidence="5">TSY1</strain>
    </source>
</reference>
<evidence type="ECO:0000313" key="5">
    <source>
        <dbReference type="Proteomes" id="UP000019141"/>
    </source>
</evidence>
<dbReference type="GO" id="GO:0016878">
    <property type="term" value="F:acid-thiol ligase activity"/>
    <property type="evidence" value="ECO:0007669"/>
    <property type="project" value="TreeGrafter"/>
</dbReference>
<accession>W4LCS8</accession>
<keyword evidence="1" id="KW-0436">Ligase</keyword>
<feature type="domain" description="AMP-dependent synthetase/ligase" evidence="2">
    <location>
        <begin position="2"/>
        <end position="129"/>
    </location>
</feature>
<dbReference type="InterPro" id="IPR000873">
    <property type="entry name" value="AMP-dep_synth/lig_dom"/>
</dbReference>
<feature type="domain" description="AMP-binding enzyme C-terminal" evidence="3">
    <location>
        <begin position="179"/>
        <end position="257"/>
    </location>
</feature>
<evidence type="ECO:0000259" key="3">
    <source>
        <dbReference type="Pfam" id="PF13193"/>
    </source>
</evidence>
<protein>
    <submittedName>
        <fullName evidence="4">Uncharacterized protein</fullName>
    </submittedName>
</protein>
<name>W4LCS8_ENTF1</name>
<dbReference type="InterPro" id="IPR042099">
    <property type="entry name" value="ANL_N_sf"/>
</dbReference>
<dbReference type="PANTHER" id="PTHR43352:SF1">
    <property type="entry name" value="ANTHRANILATE--COA LIGASE"/>
    <property type="match status" value="1"/>
</dbReference>
<dbReference type="InterPro" id="IPR045851">
    <property type="entry name" value="AMP-bd_C_sf"/>
</dbReference>
<dbReference type="AlphaFoldDB" id="W4LCS8"/>
<gene>
    <name evidence="4" type="ORF">ETSY1_29245</name>
</gene>
<proteinExistence type="predicted"/>
<dbReference type="EMBL" id="AZHW01000872">
    <property type="protein sequence ID" value="ETW95777.1"/>
    <property type="molecule type" value="Genomic_DNA"/>
</dbReference>
<comment type="caution">
    <text evidence="4">The sequence shown here is derived from an EMBL/GenBank/DDBJ whole genome shotgun (WGS) entry which is preliminary data.</text>
</comment>
<evidence type="ECO:0000256" key="1">
    <source>
        <dbReference type="ARBA" id="ARBA00022598"/>
    </source>
</evidence>
<dbReference type="InterPro" id="IPR025110">
    <property type="entry name" value="AMP-bd_C"/>
</dbReference>
<organism evidence="4 5">
    <name type="scientific">Entotheonella factor</name>
    <dbReference type="NCBI Taxonomy" id="1429438"/>
    <lineage>
        <taxon>Bacteria</taxon>
        <taxon>Pseudomonadati</taxon>
        <taxon>Nitrospinota/Tectimicrobiota group</taxon>
        <taxon>Candidatus Tectimicrobiota</taxon>
        <taxon>Candidatus Entotheonellia</taxon>
        <taxon>Candidatus Entotheonellales</taxon>
        <taxon>Candidatus Entotheonellaceae</taxon>
        <taxon>Candidatus Entotheonella</taxon>
    </lineage>
</organism>
<dbReference type="PANTHER" id="PTHR43352">
    <property type="entry name" value="ACETYL-COA SYNTHETASE"/>
    <property type="match status" value="1"/>
</dbReference>
<dbReference type="Gene3D" id="3.40.50.12780">
    <property type="entry name" value="N-terminal domain of ligase-like"/>
    <property type="match status" value="1"/>
</dbReference>
<dbReference type="SUPFAM" id="SSF56801">
    <property type="entry name" value="Acetyl-CoA synthetase-like"/>
    <property type="match status" value="1"/>
</dbReference>
<evidence type="ECO:0000313" key="4">
    <source>
        <dbReference type="EMBL" id="ETW95777.1"/>
    </source>
</evidence>
<dbReference type="PATRIC" id="fig|1429438.4.peg.5570"/>
<dbReference type="HOGENOM" id="CLU_000022_17_0_7"/>
<keyword evidence="5" id="KW-1185">Reference proteome</keyword>
<dbReference type="Proteomes" id="UP000019141">
    <property type="component" value="Unassembled WGS sequence"/>
</dbReference>